<organism evidence="2 3">
    <name type="scientific">Aeromonas phage AhSzq-1</name>
    <dbReference type="NCBI Taxonomy" id="2138298"/>
    <lineage>
        <taxon>Viruses</taxon>
        <taxon>Duplodnaviria</taxon>
        <taxon>Heunggongvirae</taxon>
        <taxon>Uroviricota</taxon>
        <taxon>Caudoviricetes</taxon>
        <taxon>Demerecviridae</taxon>
        <taxon>Shenzhenvirus</taxon>
        <taxon>Shenzhenvirus AhSzq1</taxon>
    </lineage>
</organism>
<evidence type="ECO:0000313" key="2">
    <source>
        <dbReference type="EMBL" id="AVR75961.1"/>
    </source>
</evidence>
<dbReference type="InterPro" id="IPR002694">
    <property type="entry name" value="Znf_CHC2"/>
</dbReference>
<dbReference type="SUPFAM" id="SSF57783">
    <property type="entry name" value="Zinc beta-ribbon"/>
    <property type="match status" value="1"/>
</dbReference>
<name>A0A2R4ALN9_9CAUD</name>
<reference evidence="2 3" key="1">
    <citation type="submission" date="2017-12" db="EMBL/GenBank/DDBJ databases">
        <title>Genomic characterization of T5-related Aeromonas hydrophila phages AhSzq-1 and AhSzw-1 and proposal to be two new species.</title>
        <authorList>
            <person name="Chen L."/>
            <person name="Yuan S."/>
            <person name="Ma Y."/>
        </authorList>
    </citation>
    <scope>NUCLEOTIDE SEQUENCE [LARGE SCALE GENOMIC DNA]</scope>
    <source>
        <strain evidence="2">Seawater</strain>
    </source>
</reference>
<sequence length="100" mass="11455">MNVKELLEQRGIPFKEKGKDYLVLCLNPEHEDSSPSMYIDKELGVYHCYACGFKGKSIHEYLGVELPKVSPKIRQFKRKLQELNIFSVGITLPPSIEPFA</sequence>
<evidence type="ECO:0000259" key="1">
    <source>
        <dbReference type="SMART" id="SM00400"/>
    </source>
</evidence>
<dbReference type="Proteomes" id="UP000244741">
    <property type="component" value="Segment"/>
</dbReference>
<evidence type="ECO:0000313" key="3">
    <source>
        <dbReference type="Proteomes" id="UP000244741"/>
    </source>
</evidence>
<dbReference type="GO" id="GO:0003677">
    <property type="term" value="F:DNA binding"/>
    <property type="evidence" value="ECO:0007669"/>
    <property type="project" value="InterPro"/>
</dbReference>
<dbReference type="GO" id="GO:0006260">
    <property type="term" value="P:DNA replication"/>
    <property type="evidence" value="ECO:0007669"/>
    <property type="project" value="InterPro"/>
</dbReference>
<proteinExistence type="predicted"/>
<dbReference type="Gene3D" id="3.90.580.10">
    <property type="entry name" value="Zinc finger, CHC2-type domain"/>
    <property type="match status" value="1"/>
</dbReference>
<keyword evidence="3" id="KW-1185">Reference proteome</keyword>
<dbReference type="GO" id="GO:0008270">
    <property type="term" value="F:zinc ion binding"/>
    <property type="evidence" value="ECO:0007669"/>
    <property type="project" value="InterPro"/>
</dbReference>
<gene>
    <name evidence="2" type="ORF">AhSzq1_68</name>
</gene>
<protein>
    <submittedName>
        <fullName evidence="2">DNA primase</fullName>
    </submittedName>
</protein>
<dbReference type="Pfam" id="PF01807">
    <property type="entry name" value="Zn_ribbon_DnaG"/>
    <property type="match status" value="1"/>
</dbReference>
<dbReference type="InterPro" id="IPR036977">
    <property type="entry name" value="DNA_primase_Znf_CHC2"/>
</dbReference>
<accession>A0A2R4ALN9</accession>
<feature type="domain" description="Zinc finger CHC2-type" evidence="1">
    <location>
        <begin position="21"/>
        <end position="74"/>
    </location>
</feature>
<dbReference type="SMART" id="SM00400">
    <property type="entry name" value="ZnF_CHCC"/>
    <property type="match status" value="1"/>
</dbReference>
<dbReference type="GO" id="GO:0003899">
    <property type="term" value="F:DNA-directed RNA polymerase activity"/>
    <property type="evidence" value="ECO:0007669"/>
    <property type="project" value="InterPro"/>
</dbReference>
<dbReference type="EMBL" id="MG676224">
    <property type="protein sequence ID" value="AVR75961.1"/>
    <property type="molecule type" value="Genomic_DNA"/>
</dbReference>